<evidence type="ECO:0000256" key="1">
    <source>
        <dbReference type="SAM" id="Phobius"/>
    </source>
</evidence>
<dbReference type="Pfam" id="PF07949">
    <property type="entry name" value="YbbR"/>
    <property type="match status" value="2"/>
</dbReference>
<dbReference type="Gene3D" id="2.170.120.40">
    <property type="entry name" value="YbbR-like domain"/>
    <property type="match status" value="2"/>
</dbReference>
<comment type="caution">
    <text evidence="2">The sequence shown here is derived from an EMBL/GenBank/DDBJ whole genome shotgun (WGS) entry which is preliminary data.</text>
</comment>
<name>A0A414J721_9FIRM</name>
<protein>
    <recommendedName>
        <fullName evidence="4">YbbR-like protein</fullName>
    </recommendedName>
</protein>
<reference evidence="2 3" key="1">
    <citation type="submission" date="2018-08" db="EMBL/GenBank/DDBJ databases">
        <title>A genome reference for cultivated species of the human gut microbiota.</title>
        <authorList>
            <person name="Zou Y."/>
            <person name="Xue W."/>
            <person name="Luo G."/>
        </authorList>
    </citation>
    <scope>NUCLEOTIDE SEQUENCE [LARGE SCALE GENOMIC DNA]</scope>
    <source>
        <strain evidence="2 3">AM28-23</strain>
    </source>
</reference>
<dbReference type="InterPro" id="IPR053154">
    <property type="entry name" value="c-di-AMP_regulator"/>
</dbReference>
<dbReference type="PANTHER" id="PTHR37804:SF1">
    <property type="entry name" value="CDAA REGULATORY PROTEIN CDAR"/>
    <property type="match status" value="1"/>
</dbReference>
<gene>
    <name evidence="2" type="ORF">DW740_07590</name>
</gene>
<organism evidence="2 3">
    <name type="scientific">Blautia obeum</name>
    <dbReference type="NCBI Taxonomy" id="40520"/>
    <lineage>
        <taxon>Bacteria</taxon>
        <taxon>Bacillati</taxon>
        <taxon>Bacillota</taxon>
        <taxon>Clostridia</taxon>
        <taxon>Lachnospirales</taxon>
        <taxon>Lachnospiraceae</taxon>
        <taxon>Blautia</taxon>
    </lineage>
</organism>
<dbReference type="InterPro" id="IPR012505">
    <property type="entry name" value="YbbR"/>
</dbReference>
<evidence type="ECO:0000313" key="2">
    <source>
        <dbReference type="EMBL" id="RHE40165.1"/>
    </source>
</evidence>
<accession>A0A414J721</accession>
<keyword evidence="1" id="KW-1133">Transmembrane helix</keyword>
<dbReference type="Proteomes" id="UP000283745">
    <property type="component" value="Unassembled WGS sequence"/>
</dbReference>
<dbReference type="AlphaFoldDB" id="A0A414J721"/>
<dbReference type="PANTHER" id="PTHR37804">
    <property type="entry name" value="CDAA REGULATORY PROTEIN CDAR"/>
    <property type="match status" value="1"/>
</dbReference>
<keyword evidence="1" id="KW-0472">Membrane</keyword>
<feature type="transmembrane region" description="Helical" evidence="1">
    <location>
        <begin position="9"/>
        <end position="29"/>
    </location>
</feature>
<evidence type="ECO:0008006" key="4">
    <source>
        <dbReference type="Google" id="ProtNLM"/>
    </source>
</evidence>
<dbReference type="Gene3D" id="2.170.120.30">
    <property type="match status" value="2"/>
</dbReference>
<dbReference type="EMBL" id="QSKF01000005">
    <property type="protein sequence ID" value="RHE40165.1"/>
    <property type="molecule type" value="Genomic_DNA"/>
</dbReference>
<proteinExistence type="predicted"/>
<dbReference type="RefSeq" id="WP_118050351.1">
    <property type="nucleotide sequence ID" value="NZ_CABJFK010000005.1"/>
</dbReference>
<sequence>MKKKLGNNLGLKILSFVIAILVWLLVVNINNPIGTKSFVISDVQLLNEAYIDADGKMCMQDEQQVPIRVTIKAQRKILDRISVNDIRAVADLQQAVSLNTDPVMVPITVSCDRILQDNIEVSPQNLSLHLEDKDTQEFVVNVTTNNTKPDRGYEIGSLTSNPEKIKITGPTSLINKIDKVNASIDVDGATEDITTEKDVKIIDKNGEEFTDSDMSYLNVSRVYVTAKLWKVQADVKIKAGYSGSPKSGYQVESVSTTPNVVSVAGSEEALAALKEQNNTITIPDYVADISDRDSDFEEKINISDYLPDGLKLTSDSSEDMFIRVNVLPIGSSVCEVPTKNIVVNHAPDGMQVSFDTANIEVRVQKTDSSLDDLTEDQIKASIDLSDVKEGSHEVSVSIEIPDGYELVDDVTTGVEVSVISTAEGNS</sequence>
<keyword evidence="1" id="KW-0812">Transmembrane</keyword>
<evidence type="ECO:0000313" key="3">
    <source>
        <dbReference type="Proteomes" id="UP000283745"/>
    </source>
</evidence>